<keyword evidence="4 8" id="KW-0822">Tryptophan biosynthesis</keyword>
<dbReference type="Pfam" id="PF00290">
    <property type="entry name" value="Trp_syntA"/>
    <property type="match status" value="1"/>
</dbReference>
<dbReference type="OrthoDB" id="9804578at2"/>
<gene>
    <name evidence="8" type="primary">trpA</name>
    <name evidence="10" type="ordered locus">Spirs_4124</name>
</gene>
<dbReference type="PANTHER" id="PTHR43406:SF1">
    <property type="entry name" value="TRYPTOPHAN SYNTHASE ALPHA CHAIN, CHLOROPLASTIC"/>
    <property type="match status" value="1"/>
</dbReference>
<dbReference type="InterPro" id="IPR013785">
    <property type="entry name" value="Aldolase_TIM"/>
</dbReference>
<comment type="catalytic activity">
    <reaction evidence="7 8">
        <text>(1S,2R)-1-C-(indol-3-yl)glycerol 3-phosphate + L-serine = D-glyceraldehyde 3-phosphate + L-tryptophan + H2O</text>
        <dbReference type="Rhea" id="RHEA:10532"/>
        <dbReference type="ChEBI" id="CHEBI:15377"/>
        <dbReference type="ChEBI" id="CHEBI:33384"/>
        <dbReference type="ChEBI" id="CHEBI:57912"/>
        <dbReference type="ChEBI" id="CHEBI:58866"/>
        <dbReference type="ChEBI" id="CHEBI:59776"/>
        <dbReference type="EC" id="4.2.1.20"/>
    </reaction>
</comment>
<dbReference type="Gene3D" id="3.20.20.70">
    <property type="entry name" value="Aldolase class I"/>
    <property type="match status" value="1"/>
</dbReference>
<evidence type="ECO:0000313" key="11">
    <source>
        <dbReference type="Proteomes" id="UP000002318"/>
    </source>
</evidence>
<comment type="function">
    <text evidence="8">The alpha subunit is responsible for the aldol cleavage of indoleglycerol phosphate to indole and glyceraldehyde 3-phosphate.</text>
</comment>
<dbReference type="GO" id="GO:0004834">
    <property type="term" value="F:tryptophan synthase activity"/>
    <property type="evidence" value="ECO:0007669"/>
    <property type="project" value="UniProtKB-UniRule"/>
</dbReference>
<evidence type="ECO:0000256" key="3">
    <source>
        <dbReference type="ARBA" id="ARBA00022605"/>
    </source>
</evidence>
<dbReference type="EC" id="4.2.1.20" evidence="8"/>
<dbReference type="RefSeq" id="WP_013256660.1">
    <property type="nucleotide sequence ID" value="NC_014364.1"/>
</dbReference>
<dbReference type="NCBIfam" id="TIGR00262">
    <property type="entry name" value="trpA"/>
    <property type="match status" value="1"/>
</dbReference>
<feature type="active site" description="Proton acceptor" evidence="8">
    <location>
        <position position="46"/>
    </location>
</feature>
<feature type="active site" description="Proton acceptor" evidence="8">
    <location>
        <position position="57"/>
    </location>
</feature>
<dbReference type="HAMAP" id="MF_00131">
    <property type="entry name" value="Trp_synth_alpha"/>
    <property type="match status" value="1"/>
</dbReference>
<dbReference type="PANTHER" id="PTHR43406">
    <property type="entry name" value="TRYPTOPHAN SYNTHASE, ALPHA CHAIN"/>
    <property type="match status" value="1"/>
</dbReference>
<organism evidence="10 11">
    <name type="scientific">Sediminispirochaeta smaragdinae (strain DSM 11293 / JCM 15392 / SEBR 4228)</name>
    <name type="common">Spirochaeta smaragdinae</name>
    <dbReference type="NCBI Taxonomy" id="573413"/>
    <lineage>
        <taxon>Bacteria</taxon>
        <taxon>Pseudomonadati</taxon>
        <taxon>Spirochaetota</taxon>
        <taxon>Spirochaetia</taxon>
        <taxon>Spirochaetales</taxon>
        <taxon>Spirochaetaceae</taxon>
        <taxon>Sediminispirochaeta</taxon>
    </lineage>
</organism>
<keyword evidence="6 8" id="KW-0456">Lyase</keyword>
<protein>
    <recommendedName>
        <fullName evidence="8">Tryptophan synthase alpha chain</fullName>
        <ecNumber evidence="8">4.2.1.20</ecNumber>
    </recommendedName>
</protein>
<evidence type="ECO:0000256" key="9">
    <source>
        <dbReference type="RuleBase" id="RU003662"/>
    </source>
</evidence>
<sequence length="260" mass="27399">MKKTNSKDGSHSRPLLMAHLIAGYPDLATSLEIAKALVEGGAQMLELQMPSSDPAADGPAIQAACTQALDRGLRLDHGFELAKRIVEATKVPLYIMAYACQIYARGIKRFVDDSSKAGAAGIIAPDLPVGEDEGLYAACAQSGLDCVPVIPITAPQKRVEEIMAAARPARWVYTALRAGITGSQTKLTSEAMALLEDIRQRGARTIAGFGISSKGQIELLAGHSDAVVAGTFFVRTIAKAQLEGEAPTTAVRIAAEKLLS</sequence>
<evidence type="ECO:0000256" key="4">
    <source>
        <dbReference type="ARBA" id="ARBA00022822"/>
    </source>
</evidence>
<dbReference type="HOGENOM" id="CLU_016734_0_0_12"/>
<proteinExistence type="inferred from homology"/>
<dbReference type="eggNOG" id="COG0159">
    <property type="taxonomic scope" value="Bacteria"/>
</dbReference>
<dbReference type="Proteomes" id="UP000002318">
    <property type="component" value="Chromosome"/>
</dbReference>
<dbReference type="GO" id="GO:0005829">
    <property type="term" value="C:cytosol"/>
    <property type="evidence" value="ECO:0007669"/>
    <property type="project" value="TreeGrafter"/>
</dbReference>
<dbReference type="InterPro" id="IPR002028">
    <property type="entry name" value="Trp_synthase_suA"/>
</dbReference>
<keyword evidence="11" id="KW-1185">Reference proteome</keyword>
<evidence type="ECO:0000256" key="6">
    <source>
        <dbReference type="ARBA" id="ARBA00023239"/>
    </source>
</evidence>
<evidence type="ECO:0000313" key="10">
    <source>
        <dbReference type="EMBL" id="ADK83204.1"/>
    </source>
</evidence>
<evidence type="ECO:0000256" key="7">
    <source>
        <dbReference type="ARBA" id="ARBA00049047"/>
    </source>
</evidence>
<evidence type="ECO:0000256" key="8">
    <source>
        <dbReference type="HAMAP-Rule" id="MF_00131"/>
    </source>
</evidence>
<dbReference type="CDD" id="cd04724">
    <property type="entry name" value="Tryptophan_synthase_alpha"/>
    <property type="match status" value="1"/>
</dbReference>
<dbReference type="InterPro" id="IPR011060">
    <property type="entry name" value="RibuloseP-bd_barrel"/>
</dbReference>
<dbReference type="UniPathway" id="UPA00035">
    <property type="reaction ID" value="UER00044"/>
</dbReference>
<evidence type="ECO:0000256" key="1">
    <source>
        <dbReference type="ARBA" id="ARBA00004733"/>
    </source>
</evidence>
<accession>E1R9N5</accession>
<comment type="pathway">
    <text evidence="1 8">Amino-acid biosynthesis; L-tryptophan biosynthesis; L-tryptophan from chorismate: step 5/5.</text>
</comment>
<dbReference type="STRING" id="573413.Spirs_4124"/>
<dbReference type="AlphaFoldDB" id="E1R9N5"/>
<dbReference type="SUPFAM" id="SSF51366">
    <property type="entry name" value="Ribulose-phoshate binding barrel"/>
    <property type="match status" value="1"/>
</dbReference>
<evidence type="ECO:0000256" key="2">
    <source>
        <dbReference type="ARBA" id="ARBA00011270"/>
    </source>
</evidence>
<evidence type="ECO:0000256" key="5">
    <source>
        <dbReference type="ARBA" id="ARBA00023141"/>
    </source>
</evidence>
<keyword evidence="3 8" id="KW-0028">Amino-acid biosynthesis</keyword>
<reference evidence="10 11" key="1">
    <citation type="journal article" date="2010" name="Stand. Genomic Sci.">
        <title>Complete genome sequence of Spirochaeta smaragdinae type strain (SEBR 4228).</title>
        <authorList>
            <person name="Mavromatis K."/>
            <person name="Yasawong M."/>
            <person name="Chertkov O."/>
            <person name="Lapidus A."/>
            <person name="Lucas S."/>
            <person name="Nolan M."/>
            <person name="Del Rio T.G."/>
            <person name="Tice H."/>
            <person name="Cheng J.F."/>
            <person name="Pitluck S."/>
            <person name="Liolios K."/>
            <person name="Ivanova N."/>
            <person name="Tapia R."/>
            <person name="Han C."/>
            <person name="Bruce D."/>
            <person name="Goodwin L."/>
            <person name="Pati A."/>
            <person name="Chen A."/>
            <person name="Palaniappan K."/>
            <person name="Land M."/>
            <person name="Hauser L."/>
            <person name="Chang Y.J."/>
            <person name="Jeffries C.D."/>
            <person name="Detter J.C."/>
            <person name="Rohde M."/>
            <person name="Brambilla E."/>
            <person name="Spring S."/>
            <person name="Goker M."/>
            <person name="Sikorski J."/>
            <person name="Woyke T."/>
            <person name="Bristow J."/>
            <person name="Eisen J.A."/>
            <person name="Markowitz V."/>
            <person name="Hugenholtz P."/>
            <person name="Klenk H.P."/>
            <person name="Kyrpides N.C."/>
        </authorList>
    </citation>
    <scope>NUCLEOTIDE SEQUENCE [LARGE SCALE GENOMIC DNA]</scope>
    <source>
        <strain evidence="11">DSM 11293 / JCM 15392 / SEBR 4228</strain>
    </source>
</reference>
<name>E1R9N5_SEDSS</name>
<dbReference type="KEGG" id="ssm:Spirs_4124"/>
<keyword evidence="5 8" id="KW-0057">Aromatic amino acid biosynthesis</keyword>
<dbReference type="EMBL" id="CP002116">
    <property type="protein sequence ID" value="ADK83204.1"/>
    <property type="molecule type" value="Genomic_DNA"/>
</dbReference>
<comment type="similarity">
    <text evidence="8 9">Belongs to the TrpA family.</text>
</comment>
<comment type="subunit">
    <text evidence="2 8">Tetramer of two alpha and two beta chains.</text>
</comment>